<organism evidence="12 13">
    <name type="scientific">Geodia barretti</name>
    <name type="common">Barrett's horny sponge</name>
    <dbReference type="NCBI Taxonomy" id="519541"/>
    <lineage>
        <taxon>Eukaryota</taxon>
        <taxon>Metazoa</taxon>
        <taxon>Porifera</taxon>
        <taxon>Demospongiae</taxon>
        <taxon>Heteroscleromorpha</taxon>
        <taxon>Tetractinellida</taxon>
        <taxon>Astrophorina</taxon>
        <taxon>Geodiidae</taxon>
        <taxon>Geodia</taxon>
    </lineage>
</organism>
<dbReference type="GO" id="GO:0016903">
    <property type="term" value="F:oxidoreductase activity, acting on the aldehyde or oxo group of donors"/>
    <property type="evidence" value="ECO:0007669"/>
    <property type="project" value="InterPro"/>
</dbReference>
<evidence type="ECO:0000256" key="4">
    <source>
        <dbReference type="ARBA" id="ARBA00022741"/>
    </source>
</evidence>
<dbReference type="Pfam" id="PF02463">
    <property type="entry name" value="SMC_N"/>
    <property type="match status" value="1"/>
</dbReference>
<dbReference type="Pfam" id="PF20169">
    <property type="entry name" value="DUF6537"/>
    <property type="match status" value="1"/>
</dbReference>
<dbReference type="SUPFAM" id="SSF52540">
    <property type="entry name" value="P-loop containing nucleoside triphosphate hydrolases"/>
    <property type="match status" value="1"/>
</dbReference>
<dbReference type="InterPro" id="IPR029061">
    <property type="entry name" value="THDP-binding"/>
</dbReference>
<keyword evidence="13" id="KW-1185">Reference proteome</keyword>
<dbReference type="GO" id="GO:0006310">
    <property type="term" value="P:DNA recombination"/>
    <property type="evidence" value="ECO:0007669"/>
    <property type="project" value="InterPro"/>
</dbReference>
<dbReference type="Pfam" id="PF01558">
    <property type="entry name" value="POR"/>
    <property type="match status" value="1"/>
</dbReference>
<dbReference type="InterPro" id="IPR046667">
    <property type="entry name" value="DUF6537"/>
</dbReference>
<evidence type="ECO:0000259" key="11">
    <source>
        <dbReference type="PROSITE" id="PS51379"/>
    </source>
</evidence>
<evidence type="ECO:0000313" key="13">
    <source>
        <dbReference type="Proteomes" id="UP001174909"/>
    </source>
</evidence>
<dbReference type="GO" id="GO:0030976">
    <property type="term" value="F:thiamine pyrophosphate binding"/>
    <property type="evidence" value="ECO:0007669"/>
    <property type="project" value="InterPro"/>
</dbReference>
<gene>
    <name evidence="12" type="ORF">GBAR_LOCUS3780</name>
</gene>
<dbReference type="InterPro" id="IPR004604">
    <property type="entry name" value="DNA_recomb/repair_RecN"/>
</dbReference>
<dbReference type="NCBIfam" id="TIGR00634">
    <property type="entry name" value="recN"/>
    <property type="match status" value="1"/>
</dbReference>
<dbReference type="InterPro" id="IPR002869">
    <property type="entry name" value="Pyrv_flavodox_OxRed_cen"/>
</dbReference>
<comment type="caution">
    <text evidence="12">The sequence shown here is derived from an EMBL/GenBank/DDBJ whole genome shotgun (WGS) entry which is preliminary data.</text>
</comment>
<dbReference type="CDD" id="cd07034">
    <property type="entry name" value="TPP_PYR_PFOR_IOR-alpha_like"/>
    <property type="match status" value="1"/>
</dbReference>
<evidence type="ECO:0000256" key="5">
    <source>
        <dbReference type="ARBA" id="ARBA00022763"/>
    </source>
</evidence>
<evidence type="ECO:0000256" key="9">
    <source>
        <dbReference type="ARBA" id="ARBA00033408"/>
    </source>
</evidence>
<dbReference type="GO" id="GO:0006281">
    <property type="term" value="P:DNA repair"/>
    <property type="evidence" value="ECO:0007669"/>
    <property type="project" value="UniProtKB-KW"/>
</dbReference>
<dbReference type="InterPro" id="IPR017896">
    <property type="entry name" value="4Fe4S_Fe-S-bd"/>
</dbReference>
<dbReference type="InterPro" id="IPR011766">
    <property type="entry name" value="TPP_enzyme_TPP-bd"/>
</dbReference>
<dbReference type="PANTHER" id="PTHR11059">
    <property type="entry name" value="DNA REPAIR PROTEIN RECN"/>
    <property type="match status" value="1"/>
</dbReference>
<dbReference type="InterPro" id="IPR003395">
    <property type="entry name" value="RecF/RecN/SMC_N"/>
</dbReference>
<evidence type="ECO:0000313" key="12">
    <source>
        <dbReference type="EMBL" id="CAI8003836.1"/>
    </source>
</evidence>
<feature type="domain" description="4Fe-4S ferredoxin-type" evidence="11">
    <location>
        <begin position="1200"/>
        <end position="1232"/>
    </location>
</feature>
<dbReference type="EMBL" id="CASHTH010000545">
    <property type="protein sequence ID" value="CAI8003836.1"/>
    <property type="molecule type" value="Genomic_DNA"/>
</dbReference>
<dbReference type="Pfam" id="PF02775">
    <property type="entry name" value="TPP_enzyme_C"/>
    <property type="match status" value="1"/>
</dbReference>
<dbReference type="InterPro" id="IPR002880">
    <property type="entry name" value="Pyrv_Fd/Flavodoxin_OxRdtase_N"/>
</dbReference>
<accession>A0AA35R575</accession>
<dbReference type="SUPFAM" id="SSF54862">
    <property type="entry name" value="4Fe-4S ferredoxins"/>
    <property type="match status" value="1"/>
</dbReference>
<dbReference type="PANTHER" id="PTHR11059:SF0">
    <property type="entry name" value="DNA REPAIR PROTEIN RECN"/>
    <property type="match status" value="1"/>
</dbReference>
<dbReference type="SUPFAM" id="SSF52518">
    <property type="entry name" value="Thiamin diphosphate-binding fold (THDP-binding)"/>
    <property type="match status" value="2"/>
</dbReference>
<dbReference type="CDD" id="cd03241">
    <property type="entry name" value="ABC_RecN"/>
    <property type="match status" value="2"/>
</dbReference>
<reference evidence="12" key="1">
    <citation type="submission" date="2023-03" db="EMBL/GenBank/DDBJ databases">
        <authorList>
            <person name="Steffen K."/>
            <person name="Cardenas P."/>
        </authorList>
    </citation>
    <scope>NUCLEOTIDE SEQUENCE</scope>
</reference>
<keyword evidence="7" id="KW-0560">Oxidoreductase</keyword>
<dbReference type="Gene3D" id="3.40.920.10">
    <property type="entry name" value="Pyruvate-ferredoxin oxidoreductase, PFOR, domain III"/>
    <property type="match status" value="1"/>
</dbReference>
<dbReference type="InterPro" id="IPR027417">
    <property type="entry name" value="P-loop_NTPase"/>
</dbReference>
<evidence type="ECO:0000256" key="8">
    <source>
        <dbReference type="ARBA" id="ARBA00023204"/>
    </source>
</evidence>
<dbReference type="GO" id="GO:0005524">
    <property type="term" value="F:ATP binding"/>
    <property type="evidence" value="ECO:0007669"/>
    <property type="project" value="UniProtKB-KW"/>
</dbReference>
<dbReference type="InterPro" id="IPR019752">
    <property type="entry name" value="Pyrv/ketoisovalerate_OxRed_cat"/>
</dbReference>
<sequence length="1759" mass="197073">MIDTLSIRNIALIDELDLELAPGLNIFTGETGAGKSVIIRSIGLVLGERTSADIVREDADFAEVEASVAPDDEHPIWHTNWDETADPMLKDSFSDVLDPSDAVILSRRITSNGRSRCQVNGRLVNLKQLQALGTLLVDIHGQHEHQSLFRTQTHLKLLDDFGDNSEAQRYVSKIYAQLRALQQEAASLAETLKASEREKELLEFEIKELTSANLEEGEDEKLADEARILKNAEALAKSANRVYQQLNADSSGMGSSGSPLERLRDAAKEMIKLSEIDDSLSELGDRLDSSLYELEDIASQVRHYGEAVESNPMRLDEVTDRLALIAKLKRRYGNSIPEILAYQADAEEKLETLQLGTEKQNLLQTEIHKTIQEAQGLCTTLSAKRQHVAKHLSERIEKELRTLGMDKAEFHASVRHIPDDRGPFQIDGKRYAFRSDGMDDVEFLIAPNVGSEARPIARIASGGEISRIMLALKTVLVQADEIPTLLFDEIDSGIGGKVADVVGKKLKELSAFSQVICITHLPQIARFADRHFRVEKKVIGERTLITAKPLTVEEQVNEITRMHGGEETEIGLAHAREMLSEKQAKCYPGSPIAEVFDIIEQNAELLKTNGIVAQIANNEALSIARLNGSQMADVRAITFMKSVGFHVASDALAISNLAGTTGGAVVVVGDDTWSNSTQAPADSRFLARHVQTPLIEPGTFQELKDWINCAFQISAASNLYVCYLTTENQASGGGDVELYPNIYPEISNLKQINLDTQLINADKRVVLPPHTAQIEVETLRERFPTALETARNLGLNTIQFMGRDEVTSPVRKKHRLGFVSAGLAYSCLRHALGELRLDGEIPILKLGMTYPIDMDIVREFAAQVDEIYVIEEKRPLLENEIKAFITHGYQNGDMDRYVNVWGKQFPDGMAGIPVTSGLDASILIQKLIPLLKHLLGTGDASAVNAATRHNPKIDLEHFSREETLQKQVSEQQIDIPQRTPTFCPGCPHRDSSSVFLEITKQFMDVDYMKKHHDLGPIDLVFHGDIGCYSMLKYEPFPRLMHNLSAMALGGGAGAGIDPFIKNKQVVFMGDSTFFHGGMAAISDSIKNNQDIAYIILDNQTTAMTGHQPTPADEIDILGNPTFAQDIERVAQGLAGDSEIEIVRTNPEDRVNYKKYLEKTILKPGIKIIIADKECAITYHRRVRREQRKTITKDGFLKHEKHINITPEVCEFCRECTTVTGCPALKIVDTDYGEKIAIDQSNCVSDGACARIKYACPAFEEVIVTRKRPPQKQITEFGNRALLSDEPLPPPPPPTFERCWNMYAAGVGGMGIGTMSKVLVVAGYLQGYNVTFCDRKGLAIRNGSVYTHIAYTQSDVHVSPMIPYGKADLLLGLDILEAVRGITAQSLFRIASPNRTTAVVNTAKTETITTLIGKDNFNPETLEEELQTYTNADTYFGTDLFTVSEQLFGNKLYANMMLLGTAFQRQLIPLELEPLQLALKQMVPHADLDTNMKAFTVGRRLALEDTKSLVGTRSEKPLATYAEMLSAKQQILEKKRNRKRLAREYVTFVESTVETLNLDSDSIHRTLALYIYDLIQFEDINYARVYVEKIKQVRAYDSEVYDYRATKAAIRYLHKVMLIKDEVYVAHLLTSEEKLQRDQELYKVDTANGDRIKYVHLNRPHFTVMGLDFEGDIDTRNWQLHLMKRMKFLRRWLPGWHAKEKAFREWYITRVIDTFSPTDAETYEKHLQALECVEEVRGYRDIRYPKMEAAKQTVKGLLEE</sequence>
<keyword evidence="10" id="KW-0175">Coiled coil</keyword>
<keyword evidence="6" id="KW-0067">ATP-binding</keyword>
<name>A0AA35R575_GEOBA</name>
<feature type="coiled-coil region" evidence="10">
    <location>
        <begin position="171"/>
        <end position="249"/>
    </location>
</feature>
<dbReference type="PROSITE" id="PS51379">
    <property type="entry name" value="4FE4S_FER_2"/>
    <property type="match status" value="1"/>
</dbReference>
<evidence type="ECO:0000256" key="1">
    <source>
        <dbReference type="ARBA" id="ARBA00003618"/>
    </source>
</evidence>
<dbReference type="FunFam" id="3.40.50.300:FF:000356">
    <property type="entry name" value="DNA repair protein RecN"/>
    <property type="match status" value="1"/>
</dbReference>
<evidence type="ECO:0000256" key="7">
    <source>
        <dbReference type="ARBA" id="ARBA00023002"/>
    </source>
</evidence>
<evidence type="ECO:0000256" key="3">
    <source>
        <dbReference type="ARBA" id="ARBA00021315"/>
    </source>
</evidence>
<protein>
    <recommendedName>
        <fullName evidence="3">DNA repair protein RecN</fullName>
    </recommendedName>
    <alternativeName>
        <fullName evidence="9">Recombination protein N</fullName>
    </alternativeName>
</protein>
<comment type="similarity">
    <text evidence="2">Belongs to the RecN family.</text>
</comment>
<proteinExistence type="inferred from homology"/>
<dbReference type="SMART" id="SM00382">
    <property type="entry name" value="AAA"/>
    <property type="match status" value="1"/>
</dbReference>
<comment type="function">
    <text evidence="1">May be involved in recombinational repair of damaged DNA.</text>
</comment>
<evidence type="ECO:0000256" key="2">
    <source>
        <dbReference type="ARBA" id="ARBA00009441"/>
    </source>
</evidence>
<evidence type="ECO:0000256" key="10">
    <source>
        <dbReference type="SAM" id="Coils"/>
    </source>
</evidence>
<evidence type="ECO:0000256" key="6">
    <source>
        <dbReference type="ARBA" id="ARBA00022840"/>
    </source>
</evidence>
<dbReference type="Proteomes" id="UP001174909">
    <property type="component" value="Unassembled WGS sequence"/>
</dbReference>
<keyword evidence="4" id="KW-0547">Nucleotide-binding</keyword>
<keyword evidence="5" id="KW-0227">DNA damage</keyword>
<dbReference type="InterPro" id="IPR003593">
    <property type="entry name" value="AAA+_ATPase"/>
</dbReference>
<dbReference type="SUPFAM" id="SSF53323">
    <property type="entry name" value="Pyruvate-ferredoxin oxidoreductase, PFOR, domain III"/>
    <property type="match status" value="1"/>
</dbReference>
<dbReference type="Gene3D" id="3.40.50.300">
    <property type="entry name" value="P-loop containing nucleotide triphosphate hydrolases"/>
    <property type="match status" value="2"/>
</dbReference>
<dbReference type="Gene3D" id="3.40.50.970">
    <property type="match status" value="2"/>
</dbReference>
<keyword evidence="8" id="KW-0234">DNA repair</keyword>